<name>A0A6L2LAA8_TANCI</name>
<sequence length="116" mass="13250">DDIGSREFTIYKMMKGCSVWSVRYLVNTEELMNSLPEVWSIRSTVCSIGLGEKEEDTFLMINLSGKVVKYNLISKTVNEIFDIGSNQMNDDDDVEFIQPFSVDPNIYEFIPSFASL</sequence>
<accession>A0A6L2LAA8</accession>
<organism evidence="1">
    <name type="scientific">Tanacetum cinerariifolium</name>
    <name type="common">Dalmatian daisy</name>
    <name type="synonym">Chrysanthemum cinerariifolium</name>
    <dbReference type="NCBI Taxonomy" id="118510"/>
    <lineage>
        <taxon>Eukaryota</taxon>
        <taxon>Viridiplantae</taxon>
        <taxon>Streptophyta</taxon>
        <taxon>Embryophyta</taxon>
        <taxon>Tracheophyta</taxon>
        <taxon>Spermatophyta</taxon>
        <taxon>Magnoliopsida</taxon>
        <taxon>eudicotyledons</taxon>
        <taxon>Gunneridae</taxon>
        <taxon>Pentapetalae</taxon>
        <taxon>asterids</taxon>
        <taxon>campanulids</taxon>
        <taxon>Asterales</taxon>
        <taxon>Asteraceae</taxon>
        <taxon>Asteroideae</taxon>
        <taxon>Anthemideae</taxon>
        <taxon>Anthemidinae</taxon>
        <taxon>Tanacetum</taxon>
    </lineage>
</organism>
<dbReference type="AlphaFoldDB" id="A0A6L2LAA8"/>
<comment type="caution">
    <text evidence="1">The sequence shown here is derived from an EMBL/GenBank/DDBJ whole genome shotgun (WGS) entry which is preliminary data.</text>
</comment>
<proteinExistence type="predicted"/>
<gene>
    <name evidence="1" type="ORF">Tci_030057</name>
</gene>
<protein>
    <submittedName>
        <fullName evidence="1">Uncharacterized protein</fullName>
    </submittedName>
</protein>
<reference evidence="1" key="1">
    <citation type="journal article" date="2019" name="Sci. Rep.">
        <title>Draft genome of Tanacetum cinerariifolium, the natural source of mosquito coil.</title>
        <authorList>
            <person name="Yamashiro T."/>
            <person name="Shiraishi A."/>
            <person name="Satake H."/>
            <person name="Nakayama K."/>
        </authorList>
    </citation>
    <scope>NUCLEOTIDE SEQUENCE</scope>
</reference>
<dbReference type="EMBL" id="BKCJ010003941">
    <property type="protein sequence ID" value="GEU58079.1"/>
    <property type="molecule type" value="Genomic_DNA"/>
</dbReference>
<feature type="non-terminal residue" evidence="1">
    <location>
        <position position="1"/>
    </location>
</feature>
<evidence type="ECO:0000313" key="1">
    <source>
        <dbReference type="EMBL" id="GEU58079.1"/>
    </source>
</evidence>